<dbReference type="HAMAP" id="MF_00016">
    <property type="entry name" value="DNA_HJ_migration_RuvB"/>
    <property type="match status" value="1"/>
</dbReference>
<feature type="binding site" evidence="9">
    <location>
        <position position="158"/>
    </location>
    <ligand>
        <name>ATP</name>
        <dbReference type="ChEBI" id="CHEBI:30616"/>
    </ligand>
</feature>
<comment type="catalytic activity">
    <reaction evidence="9">
        <text>ATP + H2O = ADP + phosphate + H(+)</text>
        <dbReference type="Rhea" id="RHEA:13065"/>
        <dbReference type="ChEBI" id="CHEBI:15377"/>
        <dbReference type="ChEBI" id="CHEBI:15378"/>
        <dbReference type="ChEBI" id="CHEBI:30616"/>
        <dbReference type="ChEBI" id="CHEBI:43474"/>
        <dbReference type="ChEBI" id="CHEBI:456216"/>
    </reaction>
</comment>
<dbReference type="Gene3D" id="1.10.8.60">
    <property type="match status" value="1"/>
</dbReference>
<dbReference type="GO" id="GO:0006281">
    <property type="term" value="P:DNA repair"/>
    <property type="evidence" value="ECO:0007669"/>
    <property type="project" value="UniProtKB-UniRule"/>
</dbReference>
<comment type="caution">
    <text evidence="9">Lacks conserved residue(s) required for the propagation of feature annotation.</text>
</comment>
<dbReference type="RefSeq" id="WP_131598517.1">
    <property type="nucleotide sequence ID" value="NZ_CBDBYK010000001.1"/>
</dbReference>
<dbReference type="AlphaFoldDB" id="A0A4R0XLZ7"/>
<dbReference type="SUPFAM" id="SSF46785">
    <property type="entry name" value="Winged helix' DNA-binding domain"/>
    <property type="match status" value="1"/>
</dbReference>
<dbReference type="SUPFAM" id="SSF52540">
    <property type="entry name" value="P-loop containing nucleoside triphosphate hydrolases"/>
    <property type="match status" value="1"/>
</dbReference>
<dbReference type="Pfam" id="PF05496">
    <property type="entry name" value="RuvB_N"/>
    <property type="match status" value="1"/>
</dbReference>
<dbReference type="InterPro" id="IPR003593">
    <property type="entry name" value="AAA+_ATPase"/>
</dbReference>
<evidence type="ECO:0000256" key="6">
    <source>
        <dbReference type="ARBA" id="ARBA00023125"/>
    </source>
</evidence>
<keyword evidence="5 9" id="KW-0067">ATP-binding</keyword>
<dbReference type="GO" id="GO:0005524">
    <property type="term" value="F:ATP binding"/>
    <property type="evidence" value="ECO:0007669"/>
    <property type="project" value="UniProtKB-UniRule"/>
</dbReference>
<dbReference type="GO" id="GO:0005737">
    <property type="term" value="C:cytoplasm"/>
    <property type="evidence" value="ECO:0007669"/>
    <property type="project" value="UniProtKB-SubCell"/>
</dbReference>
<keyword evidence="11" id="KW-0347">Helicase</keyword>
<feature type="binding site" evidence="9">
    <location>
        <position position="205"/>
    </location>
    <ligand>
        <name>ATP</name>
        <dbReference type="ChEBI" id="CHEBI:30616"/>
    </ligand>
</feature>
<dbReference type="OrthoDB" id="9804478at2"/>
<dbReference type="Pfam" id="PF05491">
    <property type="entry name" value="WHD_RuvB"/>
    <property type="match status" value="1"/>
</dbReference>
<feature type="binding site" evidence="9">
    <location>
        <position position="297"/>
    </location>
    <ligand>
        <name>DNA</name>
        <dbReference type="ChEBI" id="CHEBI:16991"/>
    </ligand>
</feature>
<comment type="domain">
    <text evidence="9">Has 3 domains, the large (RuvB-L) and small ATPase (RuvB-S) domains and the C-terminal head (RuvB-H) domain. The head domain binds DNA, while the ATPase domains jointly bind ATP, ADP or are empty depending on the state of the subunit in the translocation cycle. During a single DNA translocation step the structure of each domain remains the same, but their relative positions change.</text>
</comment>
<dbReference type="NCBIfam" id="TIGR00635">
    <property type="entry name" value="ruvB"/>
    <property type="match status" value="1"/>
</dbReference>
<keyword evidence="7 9" id="KW-0233">DNA recombination</keyword>
<keyword evidence="3 9" id="KW-0227">DNA damage</keyword>
<evidence type="ECO:0000259" key="10">
    <source>
        <dbReference type="SMART" id="SM00382"/>
    </source>
</evidence>
<evidence type="ECO:0000256" key="7">
    <source>
        <dbReference type="ARBA" id="ARBA00023172"/>
    </source>
</evidence>
<comment type="similarity">
    <text evidence="9">Belongs to the RuvB family.</text>
</comment>
<feature type="domain" description="AAA+ ATPase" evidence="10">
    <location>
        <begin position="38"/>
        <end position="169"/>
    </location>
</feature>
<dbReference type="Gene3D" id="1.10.10.10">
    <property type="entry name" value="Winged helix-like DNA-binding domain superfamily/Winged helix DNA-binding domain"/>
    <property type="match status" value="1"/>
</dbReference>
<dbReference type="NCBIfam" id="NF000868">
    <property type="entry name" value="PRK00080.1"/>
    <property type="match status" value="1"/>
</dbReference>
<comment type="caution">
    <text evidence="11">The sequence shown here is derived from an EMBL/GenBank/DDBJ whole genome shotgun (WGS) entry which is preliminary data.</text>
</comment>
<dbReference type="GO" id="GO:0048476">
    <property type="term" value="C:Holliday junction resolvase complex"/>
    <property type="evidence" value="ECO:0007669"/>
    <property type="project" value="UniProtKB-UniRule"/>
</dbReference>
<comment type="subcellular location">
    <subcellularLocation>
        <location evidence="9">Cytoplasm</location>
    </subcellularLocation>
</comment>
<dbReference type="InterPro" id="IPR008823">
    <property type="entry name" value="RuvB_wg_C"/>
</dbReference>
<comment type="subunit">
    <text evidence="9">Homohexamer. Forms an RuvA(8)-RuvB(12)-Holliday junction (HJ) complex. HJ DNA is sandwiched between 2 RuvA tetramers; dsDNA enters through RuvA and exits via RuvB. An RuvB hexamer assembles on each DNA strand where it exits the tetramer. Each RuvB hexamer is contacted by two RuvA subunits (via domain III) on 2 adjacent RuvB subunits; this complex drives branch migration. In the full resolvosome a probable DNA-RuvA(4)-RuvB(12)-RuvC(2) complex forms which resolves the HJ.</text>
</comment>
<dbReference type="InterPro" id="IPR036390">
    <property type="entry name" value="WH_DNA-bd_sf"/>
</dbReference>
<gene>
    <name evidence="9" type="primary">ruvB</name>
    <name evidence="11" type="ORF">C4B24_01125</name>
</gene>
<keyword evidence="6 9" id="KW-0238">DNA-binding</keyword>
<dbReference type="EMBL" id="PSZO01000003">
    <property type="protein sequence ID" value="TCG11736.1"/>
    <property type="molecule type" value="Genomic_DNA"/>
</dbReference>
<dbReference type="InterPro" id="IPR041445">
    <property type="entry name" value="AAA_lid_4"/>
</dbReference>
<name>A0A4R0XLZ7_9MOLU</name>
<evidence type="ECO:0000256" key="5">
    <source>
        <dbReference type="ARBA" id="ARBA00022840"/>
    </source>
</evidence>
<dbReference type="InterPro" id="IPR008824">
    <property type="entry name" value="RuvB-like_N"/>
</dbReference>
<evidence type="ECO:0000256" key="4">
    <source>
        <dbReference type="ARBA" id="ARBA00022801"/>
    </source>
</evidence>
<sequence>MKNTKSLRPKTFEEFIGQEKLVYTIKTMVSSSQKRKVMCDHLLLHGKPGIGKTSLAILVAKKMGVPIKFAQGSLLDKKADILSLFATIQKNEVIFIDEIHSINKNIEELIYSALEDQVIDIPIGTEGESKIVRMKLPEFTMIGATTKINKMTTPLKERFGLIGRLVDYDEEQICKIIILTSKKLKIKINSQAIQKIAKYSKLIPRIANNLLKRCNDFCISDNQDEINVKTVNKTFNFLGLYKYGLDETHIQYIKALGEIFNEKWASIDAISGIIGEEKDNIETNIEPILLKRKLLIKSSRGRKLTSEGIQYLTKYNLI</sequence>
<dbReference type="Gene3D" id="3.40.50.300">
    <property type="entry name" value="P-loop containing nucleotide triphosphate hydrolases"/>
    <property type="match status" value="1"/>
</dbReference>
<organism evidence="11 12">
    <name type="scientific">Mycoplasma marinum</name>
    <dbReference type="NCBI Taxonomy" id="1937190"/>
    <lineage>
        <taxon>Bacteria</taxon>
        <taxon>Bacillati</taxon>
        <taxon>Mycoplasmatota</taxon>
        <taxon>Mollicutes</taxon>
        <taxon>Mycoplasmataceae</taxon>
        <taxon>Mycoplasma</taxon>
    </lineage>
</organism>
<dbReference type="GO" id="GO:0000400">
    <property type="term" value="F:four-way junction DNA binding"/>
    <property type="evidence" value="ECO:0007669"/>
    <property type="project" value="UniProtKB-UniRule"/>
</dbReference>
<proteinExistence type="inferred from homology"/>
<evidence type="ECO:0000313" key="11">
    <source>
        <dbReference type="EMBL" id="TCG11736.1"/>
    </source>
</evidence>
<keyword evidence="1 9" id="KW-0963">Cytoplasm</keyword>
<dbReference type="GO" id="GO:0009378">
    <property type="term" value="F:four-way junction helicase activity"/>
    <property type="evidence" value="ECO:0007669"/>
    <property type="project" value="InterPro"/>
</dbReference>
<dbReference type="Proteomes" id="UP000294192">
    <property type="component" value="Unassembled WGS sequence"/>
</dbReference>
<dbReference type="InterPro" id="IPR004605">
    <property type="entry name" value="DNA_helicase_Holl-junc_RuvB"/>
</dbReference>
<dbReference type="EC" id="3.6.4.-" evidence="9"/>
<keyword evidence="2 9" id="KW-0547">Nucleotide-binding</keyword>
<evidence type="ECO:0000256" key="3">
    <source>
        <dbReference type="ARBA" id="ARBA00022763"/>
    </source>
</evidence>
<dbReference type="Pfam" id="PF17864">
    <property type="entry name" value="AAA_lid_4"/>
    <property type="match status" value="1"/>
</dbReference>
<dbReference type="SMART" id="SM00382">
    <property type="entry name" value="AAA"/>
    <property type="match status" value="1"/>
</dbReference>
<feature type="binding site" evidence="9">
    <location>
        <position position="53"/>
    </location>
    <ligand>
        <name>Mg(2+)</name>
        <dbReference type="ChEBI" id="CHEBI:18420"/>
    </ligand>
</feature>
<feature type="binding site" evidence="9">
    <location>
        <position position="53"/>
    </location>
    <ligand>
        <name>ATP</name>
        <dbReference type="ChEBI" id="CHEBI:30616"/>
    </ligand>
</feature>
<feature type="region of interest" description="Head domain (RuvB-H)" evidence="9">
    <location>
        <begin position="242"/>
        <end position="318"/>
    </location>
</feature>
<comment type="function">
    <text evidence="9">The RuvA-RuvB-RuvC complex processes Holliday junction (HJ) DNA during genetic recombination and DNA repair, while the RuvA-RuvB complex plays an important role in the rescue of blocked DNA replication forks via replication fork reversal (RFR). RuvA specifically binds to HJ cruciform DNA, conferring on it an open structure. The RuvB hexamer acts as an ATP-dependent pump, pulling dsDNA into and through the RuvAB complex. RuvB forms 2 homohexamers on either side of HJ DNA bound by 1 or 2 RuvA tetramers; 4 subunits per hexamer contact DNA at a time. Coordinated motions by a converter formed by DNA-disengaged RuvB subunits stimulates ATP hydrolysis and nucleotide exchange. Immobilization of the converter enables RuvB to convert the ATP-contained energy into a lever motion, pulling 2 nucleotides of DNA out of the RuvA tetramer per ATP hydrolyzed, thus driving DNA branch migration. The RuvB motors rotate together with the DNA substrate, which together with the progressing nucleotide cycle form the mechanistic basis for DNA recombination by continuous HJ branch migration. Branch migration allows RuvC to scan DNA until it finds its consensus sequence, where it cleaves and resolves cruciform DNA.</text>
</comment>
<evidence type="ECO:0000256" key="9">
    <source>
        <dbReference type="HAMAP-Rule" id="MF_00016"/>
    </source>
</evidence>
<keyword evidence="8 9" id="KW-0234">DNA repair</keyword>
<dbReference type="InterPro" id="IPR027417">
    <property type="entry name" value="P-loop_NTPase"/>
</dbReference>
<evidence type="ECO:0000256" key="8">
    <source>
        <dbReference type="ARBA" id="ARBA00023204"/>
    </source>
</evidence>
<feature type="binding site" evidence="9">
    <location>
        <position position="8"/>
    </location>
    <ligand>
        <name>ATP</name>
        <dbReference type="ChEBI" id="CHEBI:30616"/>
    </ligand>
</feature>
<feature type="binding site" evidence="9">
    <location>
        <position position="7"/>
    </location>
    <ligand>
        <name>ATP</name>
        <dbReference type="ChEBI" id="CHEBI:30616"/>
    </ligand>
</feature>
<protein>
    <recommendedName>
        <fullName evidence="9">Holliday junction branch migration complex subunit RuvB</fullName>
        <ecNumber evidence="9">3.6.4.-</ecNumber>
    </recommendedName>
</protein>
<feature type="region of interest" description="Small ATPAse domain (RuvB-S)" evidence="9">
    <location>
        <begin position="169"/>
        <end position="239"/>
    </location>
</feature>
<keyword evidence="4 9" id="KW-0378">Hydrolase</keyword>
<keyword evidence="12" id="KW-1185">Reference proteome</keyword>
<evidence type="ECO:0000256" key="1">
    <source>
        <dbReference type="ARBA" id="ARBA00022490"/>
    </source>
</evidence>
<dbReference type="PANTHER" id="PTHR42848">
    <property type="match status" value="1"/>
</dbReference>
<accession>A0A4R0XLZ7</accession>
<dbReference type="GO" id="GO:0016887">
    <property type="term" value="F:ATP hydrolysis activity"/>
    <property type="evidence" value="ECO:0007669"/>
    <property type="project" value="RHEA"/>
</dbReference>
<feature type="binding site" evidence="9">
    <location>
        <position position="52"/>
    </location>
    <ligand>
        <name>ATP</name>
        <dbReference type="ChEBI" id="CHEBI:30616"/>
    </ligand>
</feature>
<evidence type="ECO:0000256" key="2">
    <source>
        <dbReference type="ARBA" id="ARBA00022741"/>
    </source>
</evidence>
<feature type="binding site" evidence="9">
    <location>
        <position position="49"/>
    </location>
    <ligand>
        <name>ATP</name>
        <dbReference type="ChEBI" id="CHEBI:30616"/>
    </ligand>
</feature>
<feature type="binding site" evidence="9">
    <location>
        <position position="168"/>
    </location>
    <ligand>
        <name>ATP</name>
        <dbReference type="ChEBI" id="CHEBI:30616"/>
    </ligand>
</feature>
<dbReference type="InterPro" id="IPR036388">
    <property type="entry name" value="WH-like_DNA-bd_sf"/>
</dbReference>
<evidence type="ECO:0000313" key="12">
    <source>
        <dbReference type="Proteomes" id="UP000294192"/>
    </source>
</evidence>
<dbReference type="PANTHER" id="PTHR42848:SF1">
    <property type="entry name" value="HOLLIDAY JUNCTION BRANCH MIGRATION COMPLEX SUBUNIT RUVB"/>
    <property type="match status" value="1"/>
</dbReference>
<reference evidence="11 12" key="1">
    <citation type="submission" date="2018-02" db="EMBL/GenBank/DDBJ databases">
        <title>Mycoplasma marinum and Mycoplasma todarodis sp. nov., moderately halophilic and psychrotolerant mycoplasmas isolated from cephalopods.</title>
        <authorList>
            <person name="Viver T."/>
        </authorList>
    </citation>
    <scope>NUCLEOTIDE SEQUENCE [LARGE SCALE GENOMIC DNA]</scope>
    <source>
        <strain evidence="11 12">PE</strain>
    </source>
</reference>
<feature type="binding site" evidence="9">
    <location>
        <position position="54"/>
    </location>
    <ligand>
        <name>ATP</name>
        <dbReference type="ChEBI" id="CHEBI:30616"/>
    </ligand>
</feature>
<feature type="binding site" evidence="9">
    <location>
        <position position="302"/>
    </location>
    <ligand>
        <name>DNA</name>
        <dbReference type="ChEBI" id="CHEBI:16991"/>
    </ligand>
</feature>
<dbReference type="CDD" id="cd00009">
    <property type="entry name" value="AAA"/>
    <property type="match status" value="1"/>
</dbReference>
<dbReference type="GO" id="GO:0006310">
    <property type="term" value="P:DNA recombination"/>
    <property type="evidence" value="ECO:0007669"/>
    <property type="project" value="UniProtKB-UniRule"/>
</dbReference>